<name>A0A9X0DIG6_9HELO</name>
<sequence length="54" mass="5847">MVDFPPLHAWALAERTHLVQLYELPLWISATTICGTVGLMLGGPVGAALTDHFD</sequence>
<gene>
    <name evidence="2" type="ORF">OCU04_009766</name>
</gene>
<feature type="transmembrane region" description="Helical" evidence="1">
    <location>
        <begin position="26"/>
        <end position="49"/>
    </location>
</feature>
<evidence type="ECO:0000313" key="3">
    <source>
        <dbReference type="Proteomes" id="UP001152300"/>
    </source>
</evidence>
<keyword evidence="3" id="KW-1185">Reference proteome</keyword>
<keyword evidence="1" id="KW-0472">Membrane</keyword>
<protein>
    <submittedName>
        <fullName evidence="2">Uncharacterized protein</fullName>
    </submittedName>
</protein>
<evidence type="ECO:0000313" key="2">
    <source>
        <dbReference type="EMBL" id="KAJ8061983.1"/>
    </source>
</evidence>
<keyword evidence="1" id="KW-1133">Transmembrane helix</keyword>
<evidence type="ECO:0000256" key="1">
    <source>
        <dbReference type="SAM" id="Phobius"/>
    </source>
</evidence>
<dbReference type="EMBL" id="JAPEIS010000011">
    <property type="protein sequence ID" value="KAJ8061983.1"/>
    <property type="molecule type" value="Genomic_DNA"/>
</dbReference>
<proteinExistence type="predicted"/>
<reference evidence="2" key="1">
    <citation type="submission" date="2022-11" db="EMBL/GenBank/DDBJ databases">
        <title>Genome Resource of Sclerotinia nivalis Strain SnTB1, a Plant Pathogen Isolated from American Ginseng.</title>
        <authorList>
            <person name="Fan S."/>
        </authorList>
    </citation>
    <scope>NUCLEOTIDE SEQUENCE</scope>
    <source>
        <strain evidence="2">SnTB1</strain>
    </source>
</reference>
<organism evidence="2 3">
    <name type="scientific">Sclerotinia nivalis</name>
    <dbReference type="NCBI Taxonomy" id="352851"/>
    <lineage>
        <taxon>Eukaryota</taxon>
        <taxon>Fungi</taxon>
        <taxon>Dikarya</taxon>
        <taxon>Ascomycota</taxon>
        <taxon>Pezizomycotina</taxon>
        <taxon>Leotiomycetes</taxon>
        <taxon>Helotiales</taxon>
        <taxon>Sclerotiniaceae</taxon>
        <taxon>Sclerotinia</taxon>
    </lineage>
</organism>
<comment type="caution">
    <text evidence="2">The sequence shown here is derived from an EMBL/GenBank/DDBJ whole genome shotgun (WGS) entry which is preliminary data.</text>
</comment>
<dbReference type="OrthoDB" id="3552444at2759"/>
<accession>A0A9X0DIG6</accession>
<keyword evidence="1" id="KW-0812">Transmembrane</keyword>
<dbReference type="Proteomes" id="UP001152300">
    <property type="component" value="Unassembled WGS sequence"/>
</dbReference>
<dbReference type="AlphaFoldDB" id="A0A9X0DIG6"/>